<reference evidence="3" key="1">
    <citation type="journal article" date="2014" name="Int. J. Syst. Evol. Microbiol.">
        <title>Complete genome sequence of Corynebacterium casei LMG S-19264T (=DSM 44701T), isolated from a smear-ripened cheese.</title>
        <authorList>
            <consortium name="US DOE Joint Genome Institute (JGI-PGF)"/>
            <person name="Walter F."/>
            <person name="Albersmeier A."/>
            <person name="Kalinowski J."/>
            <person name="Ruckert C."/>
        </authorList>
    </citation>
    <scope>NUCLEOTIDE SEQUENCE</scope>
    <source>
        <strain evidence="3">CGMCC 1.15880</strain>
    </source>
</reference>
<dbReference type="InterPro" id="IPR013783">
    <property type="entry name" value="Ig-like_fold"/>
</dbReference>
<dbReference type="GO" id="GO:0030288">
    <property type="term" value="C:outer membrane-bounded periplasmic space"/>
    <property type="evidence" value="ECO:0007669"/>
    <property type="project" value="InterPro"/>
</dbReference>
<dbReference type="PANTHER" id="PTHR30251">
    <property type="entry name" value="PILUS ASSEMBLY CHAPERONE"/>
    <property type="match status" value="1"/>
</dbReference>
<dbReference type="RefSeq" id="WP_188673257.1">
    <property type="nucleotide sequence ID" value="NZ_BMKA01000002.1"/>
</dbReference>
<name>A0A916VPZ1_9RHOB</name>
<evidence type="ECO:0000313" key="3">
    <source>
        <dbReference type="EMBL" id="GGA16742.1"/>
    </source>
</evidence>
<feature type="domain" description="Pili assembly chaperone N-terminal" evidence="2">
    <location>
        <begin position="25"/>
        <end position="138"/>
    </location>
</feature>
<dbReference type="InterPro" id="IPR050643">
    <property type="entry name" value="Periplasmic_pilus_chap"/>
</dbReference>
<evidence type="ECO:0000313" key="4">
    <source>
        <dbReference type="Proteomes" id="UP000628017"/>
    </source>
</evidence>
<feature type="signal peptide" evidence="1">
    <location>
        <begin position="1"/>
        <end position="22"/>
    </location>
</feature>
<dbReference type="EMBL" id="BMKA01000002">
    <property type="protein sequence ID" value="GGA16742.1"/>
    <property type="molecule type" value="Genomic_DNA"/>
</dbReference>
<dbReference type="AlphaFoldDB" id="A0A916VPZ1"/>
<evidence type="ECO:0000259" key="2">
    <source>
        <dbReference type="Pfam" id="PF00345"/>
    </source>
</evidence>
<dbReference type="InterPro" id="IPR008962">
    <property type="entry name" value="PapD-like_sf"/>
</dbReference>
<comment type="caution">
    <text evidence="3">The sequence shown here is derived from an EMBL/GenBank/DDBJ whole genome shotgun (WGS) entry which is preliminary data.</text>
</comment>
<dbReference type="Pfam" id="PF00345">
    <property type="entry name" value="PapD_N"/>
    <property type="match status" value="1"/>
</dbReference>
<dbReference type="Proteomes" id="UP000628017">
    <property type="component" value="Unassembled WGS sequence"/>
</dbReference>
<keyword evidence="1" id="KW-0732">Signal</keyword>
<feature type="chain" id="PRO_5037985222" description="Pili assembly chaperone N-terminal domain-containing protein" evidence="1">
    <location>
        <begin position="23"/>
        <end position="141"/>
    </location>
</feature>
<sequence length="141" mass="15511">MIKSNLILAGAFAALLPGIVAAQSLSVSPTKLEVANGARQTTLTVKANSRGSSVLQMRVMAWKEGSDPSRLKATRDVVISPPAAKLRPRQELTVRIVRTKKRAVRKRECYRVLVDRLPDRKAKGQVVKLQVRHSLPLCFSS</sequence>
<proteinExistence type="predicted"/>
<gene>
    <name evidence="3" type="ORF">GCM10011498_16600</name>
</gene>
<dbReference type="PANTHER" id="PTHR30251:SF4">
    <property type="entry name" value="SLR1668 PROTEIN"/>
    <property type="match status" value="1"/>
</dbReference>
<dbReference type="InterPro" id="IPR016147">
    <property type="entry name" value="Pili_assmbl_chaperone_N"/>
</dbReference>
<reference evidence="3" key="2">
    <citation type="submission" date="2020-09" db="EMBL/GenBank/DDBJ databases">
        <authorList>
            <person name="Sun Q."/>
            <person name="Zhou Y."/>
        </authorList>
    </citation>
    <scope>NUCLEOTIDE SEQUENCE</scope>
    <source>
        <strain evidence="3">CGMCC 1.15880</strain>
    </source>
</reference>
<dbReference type="Gene3D" id="2.60.40.10">
    <property type="entry name" value="Immunoglobulins"/>
    <property type="match status" value="1"/>
</dbReference>
<dbReference type="SUPFAM" id="SSF49354">
    <property type="entry name" value="PapD-like"/>
    <property type="match status" value="1"/>
</dbReference>
<organism evidence="3 4">
    <name type="scientific">Neptunicoccus cionae</name>
    <dbReference type="NCBI Taxonomy" id="2035344"/>
    <lineage>
        <taxon>Bacteria</taxon>
        <taxon>Pseudomonadati</taxon>
        <taxon>Pseudomonadota</taxon>
        <taxon>Alphaproteobacteria</taxon>
        <taxon>Rhodobacterales</taxon>
        <taxon>Paracoccaceae</taxon>
        <taxon>Neptunicoccus</taxon>
    </lineage>
</organism>
<protein>
    <recommendedName>
        <fullName evidence="2">Pili assembly chaperone N-terminal domain-containing protein</fullName>
    </recommendedName>
</protein>
<evidence type="ECO:0000256" key="1">
    <source>
        <dbReference type="SAM" id="SignalP"/>
    </source>
</evidence>
<accession>A0A916VPZ1</accession>
<dbReference type="GO" id="GO:0071555">
    <property type="term" value="P:cell wall organization"/>
    <property type="evidence" value="ECO:0007669"/>
    <property type="project" value="InterPro"/>
</dbReference>
<keyword evidence="4" id="KW-1185">Reference proteome</keyword>